<dbReference type="SUPFAM" id="SSF51726">
    <property type="entry name" value="UROD/MetE-like"/>
    <property type="match status" value="1"/>
</dbReference>
<protein>
    <submittedName>
        <fullName evidence="2">Methionine synthase</fullName>
    </submittedName>
</protein>
<dbReference type="InterPro" id="IPR038071">
    <property type="entry name" value="UROD/MetE-like_sf"/>
</dbReference>
<accession>A0ABD5S3J4</accession>
<evidence type="ECO:0000313" key="2">
    <source>
        <dbReference type="EMBL" id="MFC6726284.1"/>
    </source>
</evidence>
<sequence>MTDRTDRILTTHIGSLPRSPELLDLLMKREAGESVDEAEWDETARAATETVIRRQAEAGLDIVNNGEQPRVSFNWYVKNRLGGIGGNRDAPLWDDLRDYRDYAEDAFASDIIDLTTQPAVVEPISYTGREAAEAEISTFYELLDESDEEFEGTFLTAASPGTAAATLVNEAYDSHREFVFAIADALREEYELVADSGAVLQLDAPELLASGHRA</sequence>
<name>A0ABD5S3J4_9EURY</name>
<reference evidence="2 3" key="1">
    <citation type="journal article" date="2019" name="Int. J. Syst. Evol. Microbiol.">
        <title>The Global Catalogue of Microorganisms (GCM) 10K type strain sequencing project: providing services to taxonomists for standard genome sequencing and annotation.</title>
        <authorList>
            <consortium name="The Broad Institute Genomics Platform"/>
            <consortium name="The Broad Institute Genome Sequencing Center for Infectious Disease"/>
            <person name="Wu L."/>
            <person name="Ma J."/>
        </authorList>
    </citation>
    <scope>NUCLEOTIDE SEQUENCE [LARGE SCALE GENOMIC DNA]</scope>
    <source>
        <strain evidence="2 3">NBRC 111368</strain>
    </source>
</reference>
<dbReference type="AlphaFoldDB" id="A0ABD5S3J4"/>
<dbReference type="EMBL" id="JBHSWU010001006">
    <property type="protein sequence ID" value="MFC6726284.1"/>
    <property type="molecule type" value="Genomic_DNA"/>
</dbReference>
<feature type="non-terminal residue" evidence="2">
    <location>
        <position position="214"/>
    </location>
</feature>
<dbReference type="Pfam" id="PF01717">
    <property type="entry name" value="Meth_synt_2"/>
    <property type="match status" value="1"/>
</dbReference>
<dbReference type="Gene3D" id="3.20.20.210">
    <property type="match status" value="1"/>
</dbReference>
<gene>
    <name evidence="2" type="ORF">ACFQE1_18330</name>
</gene>
<feature type="domain" description="Cobalamin-independent methionine synthase MetE C-terminal/archaeal" evidence="1">
    <location>
        <begin position="9"/>
        <end position="82"/>
    </location>
</feature>
<dbReference type="InterPro" id="IPR002629">
    <property type="entry name" value="Met_Synth_C/arc"/>
</dbReference>
<organism evidence="2 3">
    <name type="scientific">Halobium palmae</name>
    <dbReference type="NCBI Taxonomy" id="1776492"/>
    <lineage>
        <taxon>Archaea</taxon>
        <taxon>Methanobacteriati</taxon>
        <taxon>Methanobacteriota</taxon>
        <taxon>Stenosarchaea group</taxon>
        <taxon>Halobacteria</taxon>
        <taxon>Halobacteriales</taxon>
        <taxon>Haloferacaceae</taxon>
        <taxon>Halobium</taxon>
    </lineage>
</organism>
<proteinExistence type="predicted"/>
<keyword evidence="3" id="KW-1185">Reference proteome</keyword>
<comment type="caution">
    <text evidence="2">The sequence shown here is derived from an EMBL/GenBank/DDBJ whole genome shotgun (WGS) entry which is preliminary data.</text>
</comment>
<evidence type="ECO:0000313" key="3">
    <source>
        <dbReference type="Proteomes" id="UP001596328"/>
    </source>
</evidence>
<dbReference type="Proteomes" id="UP001596328">
    <property type="component" value="Unassembled WGS sequence"/>
</dbReference>
<evidence type="ECO:0000259" key="1">
    <source>
        <dbReference type="Pfam" id="PF01717"/>
    </source>
</evidence>